<accession>A0A392SL65</accession>
<evidence type="ECO:0000313" key="3">
    <source>
        <dbReference type="Proteomes" id="UP000265520"/>
    </source>
</evidence>
<comment type="caution">
    <text evidence="2">The sequence shown here is derived from an EMBL/GenBank/DDBJ whole genome shotgun (WGS) entry which is preliminary data.</text>
</comment>
<reference evidence="2 3" key="1">
    <citation type="journal article" date="2018" name="Front. Plant Sci.">
        <title>Red Clover (Trifolium pratense) and Zigzag Clover (T. medium) - A Picture of Genomic Similarities and Differences.</title>
        <authorList>
            <person name="Dluhosova J."/>
            <person name="Istvanek J."/>
            <person name="Nedelnik J."/>
            <person name="Repkova J."/>
        </authorList>
    </citation>
    <scope>NUCLEOTIDE SEQUENCE [LARGE SCALE GENOMIC DNA]</scope>
    <source>
        <strain evidence="3">cv. 10/8</strain>
        <tissue evidence="2">Leaf</tissue>
    </source>
</reference>
<feature type="region of interest" description="Disordered" evidence="1">
    <location>
        <begin position="1"/>
        <end position="27"/>
    </location>
</feature>
<proteinExistence type="predicted"/>
<sequence>NRSGKAVAEKTKSPKQGKKTSASSDLKPVLYGSKRNWSKGIFPLSQGRKT</sequence>
<dbReference type="Proteomes" id="UP000265520">
    <property type="component" value="Unassembled WGS sequence"/>
</dbReference>
<organism evidence="2 3">
    <name type="scientific">Trifolium medium</name>
    <dbReference type="NCBI Taxonomy" id="97028"/>
    <lineage>
        <taxon>Eukaryota</taxon>
        <taxon>Viridiplantae</taxon>
        <taxon>Streptophyta</taxon>
        <taxon>Embryophyta</taxon>
        <taxon>Tracheophyta</taxon>
        <taxon>Spermatophyta</taxon>
        <taxon>Magnoliopsida</taxon>
        <taxon>eudicotyledons</taxon>
        <taxon>Gunneridae</taxon>
        <taxon>Pentapetalae</taxon>
        <taxon>rosids</taxon>
        <taxon>fabids</taxon>
        <taxon>Fabales</taxon>
        <taxon>Fabaceae</taxon>
        <taxon>Papilionoideae</taxon>
        <taxon>50 kb inversion clade</taxon>
        <taxon>NPAAA clade</taxon>
        <taxon>Hologalegina</taxon>
        <taxon>IRL clade</taxon>
        <taxon>Trifolieae</taxon>
        <taxon>Trifolium</taxon>
    </lineage>
</organism>
<keyword evidence="3" id="KW-1185">Reference proteome</keyword>
<name>A0A392SL65_9FABA</name>
<feature type="non-terminal residue" evidence="2">
    <location>
        <position position="1"/>
    </location>
</feature>
<dbReference type="AlphaFoldDB" id="A0A392SL65"/>
<evidence type="ECO:0000313" key="2">
    <source>
        <dbReference type="EMBL" id="MCI49409.1"/>
    </source>
</evidence>
<evidence type="ECO:0000256" key="1">
    <source>
        <dbReference type="SAM" id="MobiDB-lite"/>
    </source>
</evidence>
<protein>
    <submittedName>
        <fullName evidence="2">Uncharacterized protein</fullName>
    </submittedName>
</protein>
<dbReference type="EMBL" id="LXQA010400684">
    <property type="protein sequence ID" value="MCI49409.1"/>
    <property type="molecule type" value="Genomic_DNA"/>
</dbReference>